<keyword evidence="1" id="KW-0238">DNA-binding</keyword>
<protein>
    <recommendedName>
        <fullName evidence="3">HU domain-containing protein</fullName>
    </recommendedName>
</protein>
<dbReference type="SUPFAM" id="SSF47729">
    <property type="entry name" value="IHF-like DNA-binding proteins"/>
    <property type="match status" value="1"/>
</dbReference>
<dbReference type="Pfam" id="PF18291">
    <property type="entry name" value="HU-HIG"/>
    <property type="match status" value="1"/>
</dbReference>
<dbReference type="HOGENOM" id="CLU_112331_5_2_10"/>
<dbReference type="GO" id="GO:0003677">
    <property type="term" value="F:DNA binding"/>
    <property type="evidence" value="ECO:0007669"/>
    <property type="project" value="UniProtKB-KW"/>
</dbReference>
<gene>
    <name evidence="4" type="ORF">HMPREF9140_01402</name>
</gene>
<dbReference type="EMBL" id="AGWK01000037">
    <property type="protein sequence ID" value="EHO69528.1"/>
    <property type="molecule type" value="Genomic_DNA"/>
</dbReference>
<accession>H1Q3B4</accession>
<evidence type="ECO:0000259" key="3">
    <source>
        <dbReference type="Pfam" id="PF18291"/>
    </source>
</evidence>
<reference evidence="4 5" key="1">
    <citation type="submission" date="2011-12" db="EMBL/GenBank/DDBJ databases">
        <title>The Genome Sequence of Prevotella micans F0438.</title>
        <authorList>
            <consortium name="The Broad Institute Genome Sequencing Platform"/>
            <person name="Earl A."/>
            <person name="Ward D."/>
            <person name="Feldgarden M."/>
            <person name="Gevers D."/>
            <person name="Izard J."/>
            <person name="Baranova O.V."/>
            <person name="Blanton J.M."/>
            <person name="Wade W.G."/>
            <person name="Dewhirst F.E."/>
            <person name="Young S.K."/>
            <person name="Zeng Q."/>
            <person name="Gargeya S."/>
            <person name="Fitzgerald M."/>
            <person name="Haas B."/>
            <person name="Abouelleil A."/>
            <person name="Alvarado L."/>
            <person name="Arachchi H.M."/>
            <person name="Berlin A."/>
            <person name="Chapman S.B."/>
            <person name="Gearin G."/>
            <person name="Goldberg J."/>
            <person name="Griggs A."/>
            <person name="Gujja S."/>
            <person name="Hansen M."/>
            <person name="Heiman D."/>
            <person name="Howarth C."/>
            <person name="Larimer J."/>
            <person name="Lui A."/>
            <person name="MacDonald P.J.P."/>
            <person name="McCowen C."/>
            <person name="Montmayeur A."/>
            <person name="Murphy C."/>
            <person name="Neiman D."/>
            <person name="Pearson M."/>
            <person name="Priest M."/>
            <person name="Roberts A."/>
            <person name="Saif S."/>
            <person name="Shea T."/>
            <person name="Sisk P."/>
            <person name="Stolte C."/>
            <person name="Sykes S."/>
            <person name="Wortman J."/>
            <person name="Nusbaum C."/>
            <person name="Birren B."/>
        </authorList>
    </citation>
    <scope>NUCLEOTIDE SEQUENCE [LARGE SCALE GENOMIC DNA]</scope>
    <source>
        <strain evidence="4 5">F0438</strain>
    </source>
</reference>
<dbReference type="PATRIC" id="fig|883158.3.peg.1396"/>
<dbReference type="STRING" id="883158.HMPREF9140_01402"/>
<dbReference type="eggNOG" id="COG0776">
    <property type="taxonomic scope" value="Bacteria"/>
</dbReference>
<dbReference type="RefSeq" id="WP_006952877.1">
    <property type="nucleotide sequence ID" value="NZ_JH594522.1"/>
</dbReference>
<sequence>MKIKLVKRKNPQNKAEEKHYASPVNAGRKTMRDIAQDVAGRSSLTRGDIENVIFNFLDRLPAYLTDGFSVQLGELGTLRLSLSSKGSADEKTFDVETIKPHVVLTPGVEFKDKLRKISYERVKEKKEEKKPNP</sequence>
<evidence type="ECO:0000313" key="5">
    <source>
        <dbReference type="Proteomes" id="UP000016023"/>
    </source>
</evidence>
<feature type="domain" description="HU" evidence="3">
    <location>
        <begin position="4"/>
        <end position="121"/>
    </location>
</feature>
<keyword evidence="5" id="KW-1185">Reference proteome</keyword>
<comment type="caution">
    <text evidence="4">The sequence shown here is derived from an EMBL/GenBank/DDBJ whole genome shotgun (WGS) entry which is preliminary data.</text>
</comment>
<feature type="compositionally biased region" description="Basic residues" evidence="2">
    <location>
        <begin position="1"/>
        <end position="11"/>
    </location>
</feature>
<feature type="region of interest" description="Disordered" evidence="2">
    <location>
        <begin position="1"/>
        <end position="25"/>
    </location>
</feature>
<evidence type="ECO:0000256" key="2">
    <source>
        <dbReference type="SAM" id="MobiDB-lite"/>
    </source>
</evidence>
<dbReference type="InterPro" id="IPR010992">
    <property type="entry name" value="IHF-like_DNA-bd_dom_sf"/>
</dbReference>
<dbReference type="AlphaFoldDB" id="H1Q3B4"/>
<dbReference type="Proteomes" id="UP000016023">
    <property type="component" value="Unassembled WGS sequence"/>
</dbReference>
<proteinExistence type="predicted"/>
<evidence type="ECO:0000313" key="4">
    <source>
        <dbReference type="EMBL" id="EHO69528.1"/>
    </source>
</evidence>
<dbReference type="InterPro" id="IPR041607">
    <property type="entry name" value="HU-HIG"/>
</dbReference>
<evidence type="ECO:0000256" key="1">
    <source>
        <dbReference type="ARBA" id="ARBA00023125"/>
    </source>
</evidence>
<name>H1Q3B4_9BACT</name>
<organism evidence="4 5">
    <name type="scientific">Prevotella micans F0438</name>
    <dbReference type="NCBI Taxonomy" id="883158"/>
    <lineage>
        <taxon>Bacteria</taxon>
        <taxon>Pseudomonadati</taxon>
        <taxon>Bacteroidota</taxon>
        <taxon>Bacteroidia</taxon>
        <taxon>Bacteroidales</taxon>
        <taxon>Prevotellaceae</taxon>
        <taxon>Prevotella</taxon>
    </lineage>
</organism>
<dbReference type="Gene3D" id="4.10.520.10">
    <property type="entry name" value="IHF-like DNA-binding proteins"/>
    <property type="match status" value="1"/>
</dbReference>